<feature type="domain" description="ILCR1 Ig-like" evidence="1">
    <location>
        <begin position="152"/>
        <end position="259"/>
    </location>
</feature>
<dbReference type="AlphaFoldDB" id="A0A8W8LN53"/>
<dbReference type="InterPro" id="IPR057066">
    <property type="entry name" value="Ig_ILCR1"/>
</dbReference>
<evidence type="ECO:0000259" key="1">
    <source>
        <dbReference type="Pfam" id="PF23608"/>
    </source>
</evidence>
<dbReference type="EnsemblMetazoa" id="G29197.1">
    <property type="protein sequence ID" value="G29197.1:cds"/>
    <property type="gene ID" value="G29197"/>
</dbReference>
<sequence>MVINPINKKYPTNKKYYPGLMITLKAPVSASFEVLKGFELIHSYNLENNYGCLIFYLSAAKLTYKDIVEASGYFWFLEILLGLRNRTVFWADLWPMKVTDAPAFLLVSRSLPPAPAQYDRYLNATENVGTWGEYGFCPPNSGCTGTPTPSCKWVTTIMNKVLTNDSGPFNKIQVVFALAPPEFPFTIYTISLYNVNDTSSVSAVNVTKDFPSHVFKRISPGTYIVKVLPFDPYFNQGPDRCLCKNEYSVCSPCTPTITRGFTVGYSMYRDLTETTTAEQVLPFDPYFNQASGRCLCKNENSRCLPCTPTITSDSTVGYNIVAVSDVSSQAVYHEEGNICLIAAVLGGCFGVLRILFS</sequence>
<accession>A0A8W8LN53</accession>
<reference evidence="2" key="1">
    <citation type="submission" date="2022-08" db="UniProtKB">
        <authorList>
            <consortium name="EnsemblMetazoa"/>
        </authorList>
    </citation>
    <scope>IDENTIFICATION</scope>
    <source>
        <strain evidence="2">05x7-T-G4-1.051#20</strain>
    </source>
</reference>
<name>A0A8W8LN53_MAGGI</name>
<protein>
    <recommendedName>
        <fullName evidence="1">ILCR1 Ig-like domain-containing protein</fullName>
    </recommendedName>
</protein>
<evidence type="ECO:0000313" key="3">
    <source>
        <dbReference type="Proteomes" id="UP000005408"/>
    </source>
</evidence>
<evidence type="ECO:0000313" key="2">
    <source>
        <dbReference type="EnsemblMetazoa" id="G29197.1:cds"/>
    </source>
</evidence>
<dbReference type="Proteomes" id="UP000005408">
    <property type="component" value="Unassembled WGS sequence"/>
</dbReference>
<keyword evidence="3" id="KW-1185">Reference proteome</keyword>
<organism evidence="2 3">
    <name type="scientific">Magallana gigas</name>
    <name type="common">Pacific oyster</name>
    <name type="synonym">Crassostrea gigas</name>
    <dbReference type="NCBI Taxonomy" id="29159"/>
    <lineage>
        <taxon>Eukaryota</taxon>
        <taxon>Metazoa</taxon>
        <taxon>Spiralia</taxon>
        <taxon>Lophotrochozoa</taxon>
        <taxon>Mollusca</taxon>
        <taxon>Bivalvia</taxon>
        <taxon>Autobranchia</taxon>
        <taxon>Pteriomorphia</taxon>
        <taxon>Ostreida</taxon>
        <taxon>Ostreoidea</taxon>
        <taxon>Ostreidae</taxon>
        <taxon>Magallana</taxon>
    </lineage>
</organism>
<proteinExistence type="predicted"/>
<dbReference type="Pfam" id="PF23608">
    <property type="entry name" value="Ig_ILCR1"/>
    <property type="match status" value="1"/>
</dbReference>